<reference evidence="2 3" key="1">
    <citation type="journal article" date="2019" name="Proc. Natl. Acad. Sci. U.S.A.">
        <title>Regulatory changes in pterin and carotenoid genes underlie balanced color polymorphisms in the wall lizard.</title>
        <authorList>
            <person name="Andrade P."/>
            <person name="Pinho C."/>
            <person name="Perez I de Lanuza G."/>
            <person name="Afonso S."/>
            <person name="Brejcha J."/>
            <person name="Rubin C.J."/>
            <person name="Wallerman O."/>
            <person name="Pereira P."/>
            <person name="Sabatino S.J."/>
            <person name="Bellati A."/>
            <person name="Pellitteri-Rosa D."/>
            <person name="Bosakova Z."/>
            <person name="Bunikis I."/>
            <person name="Carretero M.A."/>
            <person name="Feiner N."/>
            <person name="Marsik P."/>
            <person name="Pauperio F."/>
            <person name="Salvi D."/>
            <person name="Soler L."/>
            <person name="While G.M."/>
            <person name="Uller T."/>
            <person name="Font E."/>
            <person name="Andersson L."/>
            <person name="Carneiro M."/>
        </authorList>
    </citation>
    <scope>NUCLEOTIDE SEQUENCE</scope>
</reference>
<dbReference type="OMA" id="YARRCEG"/>
<dbReference type="Ensembl" id="ENSPMRT00000014563.1">
    <property type="protein sequence ID" value="ENSPMRP00000013631.1"/>
    <property type="gene ID" value="ENSPMRG00000009141.1"/>
</dbReference>
<dbReference type="Proteomes" id="UP000472272">
    <property type="component" value="Chromosome 8"/>
</dbReference>
<keyword evidence="3" id="KW-1185">Reference proteome</keyword>
<evidence type="ECO:0000259" key="1">
    <source>
        <dbReference type="Pfam" id="PF00169"/>
    </source>
</evidence>
<reference evidence="2" key="3">
    <citation type="submission" date="2025-09" db="UniProtKB">
        <authorList>
            <consortium name="Ensembl"/>
        </authorList>
    </citation>
    <scope>IDENTIFICATION</scope>
</reference>
<dbReference type="InterPro" id="IPR052212">
    <property type="entry name" value="PH-like_domain"/>
</dbReference>
<evidence type="ECO:0000313" key="2">
    <source>
        <dbReference type="Ensembl" id="ENSPMRP00000013631.1"/>
    </source>
</evidence>
<dbReference type="GeneTree" id="ENSGT00940000160803"/>
<protein>
    <recommendedName>
        <fullName evidence="1">PH domain-containing protein</fullName>
    </recommendedName>
</protein>
<sequence>MGGRIKTWKKRWFTFDRQKRVLAYYADKEETKLKGVIYFQAIEEVYYDHLRSAFKSPSPKMTFCAMRIWMDAIVTRVFMFGPEGRTACLIFGTTGWNPSTL</sequence>
<evidence type="ECO:0000313" key="3">
    <source>
        <dbReference type="Proteomes" id="UP000472272"/>
    </source>
</evidence>
<dbReference type="Pfam" id="PF00169">
    <property type="entry name" value="PH"/>
    <property type="match status" value="1"/>
</dbReference>
<proteinExistence type="predicted"/>
<dbReference type="PANTHER" id="PTHR12156">
    <property type="entry name" value="PLECKSTRIN HOMOLOGY-LIKE DOMAIN, FAMILY B, MEMBER 3"/>
    <property type="match status" value="1"/>
</dbReference>
<dbReference type="PANTHER" id="PTHR12156:SF22">
    <property type="entry name" value="PLECKSTRIN HOMOLOGY-LIKE DOMAIN FAMILY B MEMBER 3"/>
    <property type="match status" value="1"/>
</dbReference>
<dbReference type="InterPro" id="IPR001849">
    <property type="entry name" value="PH_domain"/>
</dbReference>
<organism evidence="2 3">
    <name type="scientific">Podarcis muralis</name>
    <name type="common">Wall lizard</name>
    <name type="synonym">Lacerta muralis</name>
    <dbReference type="NCBI Taxonomy" id="64176"/>
    <lineage>
        <taxon>Eukaryota</taxon>
        <taxon>Metazoa</taxon>
        <taxon>Chordata</taxon>
        <taxon>Craniata</taxon>
        <taxon>Vertebrata</taxon>
        <taxon>Euteleostomi</taxon>
        <taxon>Lepidosauria</taxon>
        <taxon>Squamata</taxon>
        <taxon>Bifurcata</taxon>
        <taxon>Unidentata</taxon>
        <taxon>Episquamata</taxon>
        <taxon>Laterata</taxon>
        <taxon>Lacertibaenia</taxon>
        <taxon>Lacertidae</taxon>
        <taxon>Podarcis</taxon>
    </lineage>
</organism>
<name>A0A670IPN3_PODMU</name>
<reference evidence="2" key="2">
    <citation type="submission" date="2025-08" db="UniProtKB">
        <authorList>
            <consortium name="Ensembl"/>
        </authorList>
    </citation>
    <scope>IDENTIFICATION</scope>
</reference>
<dbReference type="InterPro" id="IPR011993">
    <property type="entry name" value="PH-like_dom_sf"/>
</dbReference>
<feature type="domain" description="PH" evidence="1">
    <location>
        <begin position="3"/>
        <end position="56"/>
    </location>
</feature>
<dbReference type="AlphaFoldDB" id="A0A670IPN3"/>
<dbReference type="SUPFAM" id="SSF50729">
    <property type="entry name" value="PH domain-like"/>
    <property type="match status" value="1"/>
</dbReference>
<dbReference type="Gene3D" id="2.30.29.30">
    <property type="entry name" value="Pleckstrin-homology domain (PH domain)/Phosphotyrosine-binding domain (PTB)"/>
    <property type="match status" value="1"/>
</dbReference>
<accession>A0A670IPN3</accession>